<evidence type="ECO:0000313" key="10">
    <source>
        <dbReference type="Proteomes" id="UP000642070"/>
    </source>
</evidence>
<feature type="transmembrane region" description="Helical" evidence="7">
    <location>
        <begin position="112"/>
        <end position="132"/>
    </location>
</feature>
<dbReference type="InterPro" id="IPR000515">
    <property type="entry name" value="MetI-like"/>
</dbReference>
<dbReference type="GO" id="GO:0055085">
    <property type="term" value="P:transmembrane transport"/>
    <property type="evidence" value="ECO:0007669"/>
    <property type="project" value="InterPro"/>
</dbReference>
<feature type="domain" description="ABC transmembrane type-1" evidence="8">
    <location>
        <begin position="78"/>
        <end position="297"/>
    </location>
</feature>
<comment type="caution">
    <text evidence="9">The sequence shown here is derived from an EMBL/GenBank/DDBJ whole genome shotgun (WGS) entry which is preliminary data.</text>
</comment>
<evidence type="ECO:0000256" key="5">
    <source>
        <dbReference type="ARBA" id="ARBA00022989"/>
    </source>
</evidence>
<dbReference type="Proteomes" id="UP000642070">
    <property type="component" value="Unassembled WGS sequence"/>
</dbReference>
<keyword evidence="6 7" id="KW-0472">Membrane</keyword>
<reference evidence="9" key="2">
    <citation type="submission" date="2020-09" db="EMBL/GenBank/DDBJ databases">
        <authorList>
            <person name="Sun Q."/>
            <person name="Ohkuma M."/>
        </authorList>
    </citation>
    <scope>NUCLEOTIDE SEQUENCE</scope>
    <source>
        <strain evidence="9">JCM 19831</strain>
    </source>
</reference>
<evidence type="ECO:0000256" key="7">
    <source>
        <dbReference type="RuleBase" id="RU363032"/>
    </source>
</evidence>
<sequence length="309" mass="33339">MAKTSRSVRRPPTIVVVLFVLPALALFGVVLLYPMASALGYSLFEWRGGTNLVRFNWFHNFVVLFTEQPFVEQMPRAFLHNLAIFAGTLVLQNSIGLFLAVQLHKLGPFRRVFQVLYTTPYLVSPLVVGYLWTLLLSPNFGPVNATLKSAGLDSLAVSWLGEPSTALPVLILVSVWQWIGFPVLLYGAALGAIPPELGDAASVDGAGGWRRFRHVTLPLLTPVIGTVSILTFIGAMETFTLAYAFGGATGSPAGATDVLSLLFFRVSFESGASNALGVSSALATLLFLFILGGAVLGRRLIRAQEERLS</sequence>
<keyword evidence="3" id="KW-1003">Cell membrane</keyword>
<dbReference type="SUPFAM" id="SSF161098">
    <property type="entry name" value="MetI-like"/>
    <property type="match status" value="1"/>
</dbReference>
<keyword evidence="4 7" id="KW-0812">Transmembrane</keyword>
<comment type="subcellular location">
    <subcellularLocation>
        <location evidence="1 7">Cell membrane</location>
        <topology evidence="1 7">Multi-pass membrane protein</topology>
    </subcellularLocation>
</comment>
<evidence type="ECO:0000256" key="6">
    <source>
        <dbReference type="ARBA" id="ARBA00023136"/>
    </source>
</evidence>
<keyword evidence="5 7" id="KW-1133">Transmembrane helix</keyword>
<evidence type="ECO:0000256" key="1">
    <source>
        <dbReference type="ARBA" id="ARBA00004651"/>
    </source>
</evidence>
<feature type="transmembrane region" description="Helical" evidence="7">
    <location>
        <begin position="78"/>
        <end position="100"/>
    </location>
</feature>
<evidence type="ECO:0000259" key="8">
    <source>
        <dbReference type="PROSITE" id="PS50928"/>
    </source>
</evidence>
<keyword evidence="10" id="KW-1185">Reference proteome</keyword>
<evidence type="ECO:0000256" key="3">
    <source>
        <dbReference type="ARBA" id="ARBA00022475"/>
    </source>
</evidence>
<reference evidence="9" key="1">
    <citation type="journal article" date="2014" name="Int. J. Syst. Evol. Microbiol.">
        <title>Complete genome sequence of Corynebacterium casei LMG S-19264T (=DSM 44701T), isolated from a smear-ripened cheese.</title>
        <authorList>
            <consortium name="US DOE Joint Genome Institute (JGI-PGF)"/>
            <person name="Walter F."/>
            <person name="Albersmeier A."/>
            <person name="Kalinowski J."/>
            <person name="Ruckert C."/>
        </authorList>
    </citation>
    <scope>NUCLEOTIDE SEQUENCE</scope>
    <source>
        <strain evidence="9">JCM 19831</strain>
    </source>
</reference>
<dbReference type="InterPro" id="IPR050809">
    <property type="entry name" value="UgpAE/MalFG_permease"/>
</dbReference>
<keyword evidence="2 7" id="KW-0813">Transport</keyword>
<protein>
    <submittedName>
        <fullName evidence="9">Sugar ABC transporter permease</fullName>
    </submittedName>
</protein>
<dbReference type="PANTHER" id="PTHR43227">
    <property type="entry name" value="BLL4140 PROTEIN"/>
    <property type="match status" value="1"/>
</dbReference>
<dbReference type="PANTHER" id="PTHR43227:SF8">
    <property type="entry name" value="DIACETYLCHITOBIOSE UPTAKE SYSTEM PERMEASE PROTEIN DASB"/>
    <property type="match status" value="1"/>
</dbReference>
<dbReference type="GO" id="GO:0005886">
    <property type="term" value="C:plasma membrane"/>
    <property type="evidence" value="ECO:0007669"/>
    <property type="project" value="UniProtKB-SubCell"/>
</dbReference>
<name>A0A917TKY2_9ACTN</name>
<dbReference type="EMBL" id="BMPI01000012">
    <property type="protein sequence ID" value="GGM26960.1"/>
    <property type="molecule type" value="Genomic_DNA"/>
</dbReference>
<gene>
    <name evidence="9" type="primary">yurN</name>
    <name evidence="9" type="ORF">GCM10007977_030190</name>
</gene>
<dbReference type="Pfam" id="PF00528">
    <property type="entry name" value="BPD_transp_1"/>
    <property type="match status" value="1"/>
</dbReference>
<proteinExistence type="inferred from homology"/>
<organism evidence="9 10">
    <name type="scientific">Dactylosporangium sucinum</name>
    <dbReference type="NCBI Taxonomy" id="1424081"/>
    <lineage>
        <taxon>Bacteria</taxon>
        <taxon>Bacillati</taxon>
        <taxon>Actinomycetota</taxon>
        <taxon>Actinomycetes</taxon>
        <taxon>Micromonosporales</taxon>
        <taxon>Micromonosporaceae</taxon>
        <taxon>Dactylosporangium</taxon>
    </lineage>
</organism>
<comment type="similarity">
    <text evidence="7">Belongs to the binding-protein-dependent transport system permease family.</text>
</comment>
<feature type="transmembrane region" description="Helical" evidence="7">
    <location>
        <begin position="169"/>
        <end position="193"/>
    </location>
</feature>
<dbReference type="AlphaFoldDB" id="A0A917TKY2"/>
<feature type="transmembrane region" description="Helical" evidence="7">
    <location>
        <begin position="214"/>
        <end position="235"/>
    </location>
</feature>
<dbReference type="PROSITE" id="PS50928">
    <property type="entry name" value="ABC_TM1"/>
    <property type="match status" value="1"/>
</dbReference>
<dbReference type="InterPro" id="IPR035906">
    <property type="entry name" value="MetI-like_sf"/>
</dbReference>
<dbReference type="Gene3D" id="1.10.3720.10">
    <property type="entry name" value="MetI-like"/>
    <property type="match status" value="1"/>
</dbReference>
<evidence type="ECO:0000256" key="4">
    <source>
        <dbReference type="ARBA" id="ARBA00022692"/>
    </source>
</evidence>
<feature type="transmembrane region" description="Helical" evidence="7">
    <location>
        <begin position="276"/>
        <end position="296"/>
    </location>
</feature>
<accession>A0A917TKY2</accession>
<evidence type="ECO:0000256" key="2">
    <source>
        <dbReference type="ARBA" id="ARBA00022448"/>
    </source>
</evidence>
<dbReference type="RefSeq" id="WP_190250430.1">
    <property type="nucleotide sequence ID" value="NZ_BMPI01000012.1"/>
</dbReference>
<dbReference type="CDD" id="cd06261">
    <property type="entry name" value="TM_PBP2"/>
    <property type="match status" value="1"/>
</dbReference>
<feature type="transmembrane region" description="Helical" evidence="7">
    <location>
        <begin position="12"/>
        <end position="36"/>
    </location>
</feature>
<evidence type="ECO:0000313" key="9">
    <source>
        <dbReference type="EMBL" id="GGM26960.1"/>
    </source>
</evidence>